<accession>A0A1L9N2B0</accession>
<dbReference type="InterPro" id="IPR001509">
    <property type="entry name" value="Epimerase_deHydtase"/>
</dbReference>
<name>A0A1L9N2B0_ASPTC</name>
<dbReference type="Gene3D" id="3.40.50.720">
    <property type="entry name" value="NAD(P)-binding Rossmann-like Domain"/>
    <property type="match status" value="1"/>
</dbReference>
<reference evidence="5" key="1">
    <citation type="journal article" date="2017" name="Genome Biol.">
        <title>Comparative genomics reveals high biological diversity and specific adaptations in the industrially and medically important fungal genus Aspergillus.</title>
        <authorList>
            <person name="de Vries R.P."/>
            <person name="Riley R."/>
            <person name="Wiebenga A."/>
            <person name="Aguilar-Osorio G."/>
            <person name="Amillis S."/>
            <person name="Uchima C.A."/>
            <person name="Anderluh G."/>
            <person name="Asadollahi M."/>
            <person name="Askin M."/>
            <person name="Barry K."/>
            <person name="Battaglia E."/>
            <person name="Bayram O."/>
            <person name="Benocci T."/>
            <person name="Braus-Stromeyer S.A."/>
            <person name="Caldana C."/>
            <person name="Canovas D."/>
            <person name="Cerqueira G.C."/>
            <person name="Chen F."/>
            <person name="Chen W."/>
            <person name="Choi C."/>
            <person name="Clum A."/>
            <person name="Dos Santos R.A."/>
            <person name="Damasio A.R."/>
            <person name="Diallinas G."/>
            <person name="Emri T."/>
            <person name="Fekete E."/>
            <person name="Flipphi M."/>
            <person name="Freyberg S."/>
            <person name="Gallo A."/>
            <person name="Gournas C."/>
            <person name="Habgood R."/>
            <person name="Hainaut M."/>
            <person name="Harispe M.L."/>
            <person name="Henrissat B."/>
            <person name="Hilden K.S."/>
            <person name="Hope R."/>
            <person name="Hossain A."/>
            <person name="Karabika E."/>
            <person name="Karaffa L."/>
            <person name="Karanyi Z."/>
            <person name="Krasevec N."/>
            <person name="Kuo A."/>
            <person name="Kusch H."/>
            <person name="LaButti K."/>
            <person name="Lagendijk E.L."/>
            <person name="Lapidus A."/>
            <person name="Levasseur A."/>
            <person name="Lindquist E."/>
            <person name="Lipzen A."/>
            <person name="Logrieco A.F."/>
            <person name="MacCabe A."/>
            <person name="Maekelae M.R."/>
            <person name="Malavazi I."/>
            <person name="Melin P."/>
            <person name="Meyer V."/>
            <person name="Mielnichuk N."/>
            <person name="Miskei M."/>
            <person name="Molnar A.P."/>
            <person name="Mule G."/>
            <person name="Ngan C.Y."/>
            <person name="Orejas M."/>
            <person name="Orosz E."/>
            <person name="Ouedraogo J.P."/>
            <person name="Overkamp K.M."/>
            <person name="Park H.-S."/>
            <person name="Perrone G."/>
            <person name="Piumi F."/>
            <person name="Punt P.J."/>
            <person name="Ram A.F."/>
            <person name="Ramon A."/>
            <person name="Rauscher S."/>
            <person name="Record E."/>
            <person name="Riano-Pachon D.M."/>
            <person name="Robert V."/>
            <person name="Roehrig J."/>
            <person name="Ruller R."/>
            <person name="Salamov A."/>
            <person name="Salih N.S."/>
            <person name="Samson R.A."/>
            <person name="Sandor E."/>
            <person name="Sanguinetti M."/>
            <person name="Schuetze T."/>
            <person name="Sepcic K."/>
            <person name="Shelest E."/>
            <person name="Sherlock G."/>
            <person name="Sophianopoulou V."/>
            <person name="Squina F.M."/>
            <person name="Sun H."/>
            <person name="Susca A."/>
            <person name="Todd R.B."/>
            <person name="Tsang A."/>
            <person name="Unkles S.E."/>
            <person name="van de Wiele N."/>
            <person name="van Rossen-Uffink D."/>
            <person name="Oliveira J.V."/>
            <person name="Vesth T.C."/>
            <person name="Visser J."/>
            <person name="Yu J.-H."/>
            <person name="Zhou M."/>
            <person name="Andersen M.R."/>
            <person name="Archer D.B."/>
            <person name="Baker S.E."/>
            <person name="Benoit I."/>
            <person name="Brakhage A.A."/>
            <person name="Braus G.H."/>
            <person name="Fischer R."/>
            <person name="Frisvad J.C."/>
            <person name="Goldman G.H."/>
            <person name="Houbraken J."/>
            <person name="Oakley B."/>
            <person name="Pocsi I."/>
            <person name="Scazzocchio C."/>
            <person name="Seiboth B."/>
            <person name="vanKuyk P.A."/>
            <person name="Wortman J."/>
            <person name="Dyer P.S."/>
            <person name="Grigoriev I.V."/>
        </authorList>
    </citation>
    <scope>NUCLEOTIDE SEQUENCE [LARGE SCALE GENOMIC DNA]</scope>
    <source>
        <strain evidence="5">CBS 134.48</strain>
    </source>
</reference>
<protein>
    <recommendedName>
        <fullName evidence="3">NAD-dependent epimerase/dehydratase domain-containing protein</fullName>
    </recommendedName>
</protein>
<evidence type="ECO:0000313" key="4">
    <source>
        <dbReference type="EMBL" id="OJI83477.1"/>
    </source>
</evidence>
<sequence>MVVLRIQETVFPVVRLAFFFACRATGLKVQASYTPYSIHINMTGNVSMVTGASGFIASHVVQQLLESGDQVHATVRSTKNKKKIGHLLDMQERWPGKLHLFEADLLVAGSFEAPMKGCSVVYHIASPFFIENKIRDGQKEVVEPALKGTQHVLDAVDKCESVNLVVLTSSVAAIFGDNADVLGMKNKTLSADYFNTTSSVTHNSYSYSKVVAEKEAWKLYEAQPTPRHWKLVTINPGLVLGPSLSPTSESGSLALLDQLLRGQLFLGVPDLWFAIADVRDVATAHIRAARNPDSHGRYILADKTTHGFVELARIIRSFTQSFTIPKNTIPNALVRMSGPVLGFSQKWLRLNLGISFNIDNRPSVNDLNIVYRPLEQTLLDQYRSWKSAQTASL</sequence>
<comment type="similarity">
    <text evidence="2">Belongs to the NAD(P)-dependent epimerase/dehydratase family. Dihydroflavonol-4-reductase subfamily.</text>
</comment>
<dbReference type="OrthoDB" id="2735536at2759"/>
<dbReference type="PANTHER" id="PTHR10366">
    <property type="entry name" value="NAD DEPENDENT EPIMERASE/DEHYDRATASE"/>
    <property type="match status" value="1"/>
</dbReference>
<gene>
    <name evidence="4" type="ORF">ASPTUDRAFT_42346</name>
</gene>
<evidence type="ECO:0000259" key="3">
    <source>
        <dbReference type="Pfam" id="PF01370"/>
    </source>
</evidence>
<evidence type="ECO:0000256" key="2">
    <source>
        <dbReference type="ARBA" id="ARBA00023445"/>
    </source>
</evidence>
<dbReference type="GO" id="GO:0016616">
    <property type="term" value="F:oxidoreductase activity, acting on the CH-OH group of donors, NAD or NADP as acceptor"/>
    <property type="evidence" value="ECO:0007669"/>
    <property type="project" value="TreeGrafter"/>
</dbReference>
<dbReference type="Pfam" id="PF01370">
    <property type="entry name" value="Epimerase"/>
    <property type="match status" value="1"/>
</dbReference>
<keyword evidence="5" id="KW-1185">Reference proteome</keyword>
<dbReference type="InterPro" id="IPR036291">
    <property type="entry name" value="NAD(P)-bd_dom_sf"/>
</dbReference>
<dbReference type="FunFam" id="3.40.50.720:FF:000085">
    <property type="entry name" value="Dihydroflavonol reductase"/>
    <property type="match status" value="1"/>
</dbReference>
<keyword evidence="1" id="KW-0560">Oxidoreductase</keyword>
<evidence type="ECO:0000256" key="1">
    <source>
        <dbReference type="ARBA" id="ARBA00023002"/>
    </source>
</evidence>
<dbReference type="AlphaFoldDB" id="A0A1L9N2B0"/>
<dbReference type="EMBL" id="KV878203">
    <property type="protein sequence ID" value="OJI83477.1"/>
    <property type="molecule type" value="Genomic_DNA"/>
</dbReference>
<dbReference type="VEuPathDB" id="FungiDB:ASPTUDRAFT_42346"/>
<dbReference type="SUPFAM" id="SSF51735">
    <property type="entry name" value="NAD(P)-binding Rossmann-fold domains"/>
    <property type="match status" value="1"/>
</dbReference>
<feature type="domain" description="NAD-dependent epimerase/dehydratase" evidence="3">
    <location>
        <begin position="48"/>
        <end position="295"/>
    </location>
</feature>
<dbReference type="PANTHER" id="PTHR10366:SF812">
    <property type="entry name" value="VPS9 DOMAIN-CONTAINING PROTEIN"/>
    <property type="match status" value="1"/>
</dbReference>
<dbReference type="STRING" id="767770.A0A1L9N2B0"/>
<dbReference type="Proteomes" id="UP000184304">
    <property type="component" value="Unassembled WGS sequence"/>
</dbReference>
<organism evidence="4 5">
    <name type="scientific">Aspergillus tubingensis (strain CBS 134.48)</name>
    <dbReference type="NCBI Taxonomy" id="767770"/>
    <lineage>
        <taxon>Eukaryota</taxon>
        <taxon>Fungi</taxon>
        <taxon>Dikarya</taxon>
        <taxon>Ascomycota</taxon>
        <taxon>Pezizomycotina</taxon>
        <taxon>Eurotiomycetes</taxon>
        <taxon>Eurotiomycetidae</taxon>
        <taxon>Eurotiales</taxon>
        <taxon>Aspergillaceae</taxon>
        <taxon>Aspergillus</taxon>
        <taxon>Aspergillus subgen. Circumdati</taxon>
    </lineage>
</organism>
<dbReference type="OMA" id="HGRYILA"/>
<dbReference type="InterPro" id="IPR050425">
    <property type="entry name" value="NAD(P)_dehydrat-like"/>
</dbReference>
<evidence type="ECO:0000313" key="5">
    <source>
        <dbReference type="Proteomes" id="UP000184304"/>
    </source>
</evidence>
<proteinExistence type="inferred from homology"/>